<organism evidence="2 3">
    <name type="scientific">Coniella lustricola</name>
    <dbReference type="NCBI Taxonomy" id="2025994"/>
    <lineage>
        <taxon>Eukaryota</taxon>
        <taxon>Fungi</taxon>
        <taxon>Dikarya</taxon>
        <taxon>Ascomycota</taxon>
        <taxon>Pezizomycotina</taxon>
        <taxon>Sordariomycetes</taxon>
        <taxon>Sordariomycetidae</taxon>
        <taxon>Diaporthales</taxon>
        <taxon>Schizoparmaceae</taxon>
        <taxon>Coniella</taxon>
    </lineage>
</organism>
<accession>A0A2T3ABB4</accession>
<protein>
    <submittedName>
        <fullName evidence="2">Uncharacterized protein</fullName>
    </submittedName>
</protein>
<dbReference type="STRING" id="2025994.A0A2T3ABB4"/>
<evidence type="ECO:0000313" key="2">
    <source>
        <dbReference type="EMBL" id="PSR90409.1"/>
    </source>
</evidence>
<dbReference type="EMBL" id="KZ678420">
    <property type="protein sequence ID" value="PSR90409.1"/>
    <property type="molecule type" value="Genomic_DNA"/>
</dbReference>
<sequence length="362" mass="39792">MLRIPDTNTKKREECKLDFHTPAVVAWDTQHAILGLHCQYDSSTRTAFFKLRAHLVLKALSPAKTYLYLFVPPESIESLTIDEMPDADGIPPNTAQLLGSTFSCLRFKLKTPADFIRPSFAALTPKNKVEGQVLDQLRSLVQATEFSIFMPHQVASKPQLQSLCGGILDGSASQPGQTDLACLYEGKGGIKDDDSKTRALDSQTGAQIQPACSSSMDYPPSYNEAGPSPPSPAVSGPSEPPTKKRRRGDSQPAEIPANLIALMEATCRKIVRQEVKREMEGLEERLTQKLDLLAETYAEKHGERCSEEIENTGQALDEKIDDEVAGLKVELEDFIKDEMAEAEARIADHMQSNASITIDFGL</sequence>
<feature type="region of interest" description="Disordered" evidence="1">
    <location>
        <begin position="193"/>
        <end position="253"/>
    </location>
</feature>
<name>A0A2T3ABB4_9PEZI</name>
<feature type="compositionally biased region" description="Polar residues" evidence="1">
    <location>
        <begin position="200"/>
        <end position="216"/>
    </location>
</feature>
<dbReference type="OrthoDB" id="47007at2759"/>
<proteinExistence type="predicted"/>
<keyword evidence="3" id="KW-1185">Reference proteome</keyword>
<reference evidence="2 3" key="1">
    <citation type="journal article" date="2018" name="Mycol. Prog.">
        <title>Coniella lustricola, a new species from submerged detritus.</title>
        <authorList>
            <person name="Raudabaugh D.B."/>
            <person name="Iturriaga T."/>
            <person name="Carver A."/>
            <person name="Mondo S."/>
            <person name="Pangilinan J."/>
            <person name="Lipzen A."/>
            <person name="He G."/>
            <person name="Amirebrahimi M."/>
            <person name="Grigoriev I.V."/>
            <person name="Miller A.N."/>
        </authorList>
    </citation>
    <scope>NUCLEOTIDE SEQUENCE [LARGE SCALE GENOMIC DNA]</scope>
    <source>
        <strain evidence="2 3">B22-T-1</strain>
    </source>
</reference>
<gene>
    <name evidence="2" type="ORF">BD289DRAFT_217394</name>
</gene>
<evidence type="ECO:0000256" key="1">
    <source>
        <dbReference type="SAM" id="MobiDB-lite"/>
    </source>
</evidence>
<dbReference type="AlphaFoldDB" id="A0A2T3ABB4"/>
<evidence type="ECO:0000313" key="3">
    <source>
        <dbReference type="Proteomes" id="UP000241462"/>
    </source>
</evidence>
<dbReference type="InParanoid" id="A0A2T3ABB4"/>
<dbReference type="Proteomes" id="UP000241462">
    <property type="component" value="Unassembled WGS sequence"/>
</dbReference>